<organism evidence="1 2">
    <name type="scientific">Halobacillus trueperi</name>
    <dbReference type="NCBI Taxonomy" id="156205"/>
    <lineage>
        <taxon>Bacteria</taxon>
        <taxon>Bacillati</taxon>
        <taxon>Bacillota</taxon>
        <taxon>Bacilli</taxon>
        <taxon>Bacillales</taxon>
        <taxon>Bacillaceae</taxon>
        <taxon>Halobacillus</taxon>
    </lineage>
</organism>
<reference evidence="1 2" key="1">
    <citation type="submission" date="2018-08" db="EMBL/GenBank/DDBJ databases">
        <title>Genome sequence of strict halophilic Halobacillus trueperi SS1 isolated from Lunsu, a salty water body of North West Himalayas.</title>
        <authorList>
            <person name="Gupta S."/>
            <person name="Sharma P."/>
            <person name="Dev K."/>
            <person name="Baumler D."/>
            <person name="Sourirajan A."/>
        </authorList>
    </citation>
    <scope>NUCLEOTIDE SEQUENCE [LARGE SCALE GENOMIC DNA]</scope>
    <source>
        <strain evidence="1 2">SS1</strain>
    </source>
</reference>
<accession>A0A3D8VJ23</accession>
<dbReference type="Proteomes" id="UP000257032">
    <property type="component" value="Unassembled WGS sequence"/>
</dbReference>
<comment type="caution">
    <text evidence="1">The sequence shown here is derived from an EMBL/GenBank/DDBJ whole genome shotgun (WGS) entry which is preliminary data.</text>
</comment>
<proteinExistence type="predicted"/>
<evidence type="ECO:0000313" key="2">
    <source>
        <dbReference type="Proteomes" id="UP000257032"/>
    </source>
</evidence>
<protein>
    <submittedName>
        <fullName evidence="1">Uncharacterized protein</fullName>
    </submittedName>
</protein>
<dbReference type="AlphaFoldDB" id="A0A3D8VJ23"/>
<evidence type="ECO:0000313" key="1">
    <source>
        <dbReference type="EMBL" id="RDY69131.1"/>
    </source>
</evidence>
<name>A0A3D8VJ23_9BACI</name>
<sequence length="164" mass="18562">MLTAYSAILAGIFTTHAGFKNSAKADVVLGSNSKKFKSRKLETIEIEKQDGVVIFPIDIINKGNGTTNKVYIDIEFKEDVQFELKAFSHQPKGGLIREYPPDLSCADHHAAGWVNQTIWPKTTIDLGRQNWVYINPYDNHTILINWKVKTMDSERKGEVQLNII</sequence>
<dbReference type="EMBL" id="QTLC01000063">
    <property type="protein sequence ID" value="RDY69131.1"/>
    <property type="molecule type" value="Genomic_DNA"/>
</dbReference>
<gene>
    <name evidence="1" type="ORF">DXT76_16900</name>
</gene>